<sequence length="489" mass="55691">MDFVAGWQLDQTLGEGAYGEVKLLIHRSSGERVAMKVIDLEKHSSAQSNIRKEVCIHRMLTHPHIVRFYGHRHEGNLEYIFLEFLLGGELFDRIEPDHGMANSEAQRYFNQLLSGVEYLHSRGIVHRDLKPENILLDEHDNLKICDFGLATIFRGKGMERTLTNRCGTFAYMAPEVLMPPYHGEPADLWSCGIILVSLLTGRLPWKIASMECNEYVAWKDGKAGDLEPFVELDRLAMDLIQRILVHIPSRRATLKEIKDHQWCKTSFDKLGSPKRDINSPRDEQHNKRFCSGNEVSSVSRPGAVHGGCSLDDSVARLSRSQPEPRLEQHSVPVESVAAAMQKEKGTLSFSQPAHLDDMVLNSQLHATQPSTQTSSQNTFQNLVRRMTRFYVCTNYEETIEKICKLFDKLNYTWKIAAKVLTITTTDKRDMKLVFKAAVLDMDGDTLVDFRLSKGCGLEFKRTFQRIKESLDDIALKRTVTWPKAPKLDS</sequence>
<dbReference type="EC" id="2.7.11.1" evidence="3"/>
<dbReference type="PROSITE" id="PS00108">
    <property type="entry name" value="PROTEIN_KINASE_ST"/>
    <property type="match status" value="1"/>
</dbReference>
<dbReference type="STRING" id="105785.A0A2J7QEP4"/>
<keyword evidence="11" id="KW-0131">Cell cycle</keyword>
<evidence type="ECO:0000256" key="6">
    <source>
        <dbReference type="ARBA" id="ARBA00022741"/>
    </source>
</evidence>
<feature type="region of interest" description="Disordered" evidence="16">
    <location>
        <begin position="273"/>
        <end position="298"/>
    </location>
</feature>
<dbReference type="FunFam" id="3.30.200.20:FF:000229">
    <property type="entry name" value="Serine/threonine-protein kinase Chk1"/>
    <property type="match status" value="1"/>
</dbReference>
<dbReference type="GO" id="GO:0033314">
    <property type="term" value="P:mitotic DNA replication checkpoint signaling"/>
    <property type="evidence" value="ECO:0007669"/>
    <property type="project" value="UniProtKB-ARBA"/>
</dbReference>
<evidence type="ECO:0000256" key="12">
    <source>
        <dbReference type="ARBA" id="ARBA00047899"/>
    </source>
</evidence>
<dbReference type="GO" id="GO:0005524">
    <property type="term" value="F:ATP binding"/>
    <property type="evidence" value="ECO:0007669"/>
    <property type="project" value="UniProtKB-UniRule"/>
</dbReference>
<proteinExistence type="inferred from homology"/>
<keyword evidence="19" id="KW-1185">Reference proteome</keyword>
<comment type="catalytic activity">
    <reaction evidence="13">
        <text>L-seryl-[protein] + ATP = O-phospho-L-seryl-[protein] + ADP + H(+)</text>
        <dbReference type="Rhea" id="RHEA:17989"/>
        <dbReference type="Rhea" id="RHEA-COMP:9863"/>
        <dbReference type="Rhea" id="RHEA-COMP:11604"/>
        <dbReference type="ChEBI" id="CHEBI:15378"/>
        <dbReference type="ChEBI" id="CHEBI:29999"/>
        <dbReference type="ChEBI" id="CHEBI:30616"/>
        <dbReference type="ChEBI" id="CHEBI:83421"/>
        <dbReference type="ChEBI" id="CHEBI:456216"/>
        <dbReference type="EC" id="2.7.11.1"/>
    </reaction>
</comment>
<comment type="catalytic activity">
    <reaction evidence="12">
        <text>L-threonyl-[protein] + ATP = O-phospho-L-threonyl-[protein] + ADP + H(+)</text>
        <dbReference type="Rhea" id="RHEA:46608"/>
        <dbReference type="Rhea" id="RHEA-COMP:11060"/>
        <dbReference type="Rhea" id="RHEA-COMP:11605"/>
        <dbReference type="ChEBI" id="CHEBI:15378"/>
        <dbReference type="ChEBI" id="CHEBI:30013"/>
        <dbReference type="ChEBI" id="CHEBI:30616"/>
        <dbReference type="ChEBI" id="CHEBI:61977"/>
        <dbReference type="ChEBI" id="CHEBI:456216"/>
        <dbReference type="EC" id="2.7.11.1"/>
    </reaction>
</comment>
<dbReference type="FunCoup" id="A0A2J7QEP4">
    <property type="interactions" value="1414"/>
</dbReference>
<dbReference type="Proteomes" id="UP000235965">
    <property type="component" value="Unassembled WGS sequence"/>
</dbReference>
<keyword evidence="9 14" id="KW-0067">ATP-binding</keyword>
<dbReference type="PANTHER" id="PTHR24346">
    <property type="entry name" value="MAP/MICROTUBULE AFFINITY-REGULATING KINASE"/>
    <property type="match status" value="1"/>
</dbReference>
<dbReference type="InterPro" id="IPR000719">
    <property type="entry name" value="Prot_kinase_dom"/>
</dbReference>
<dbReference type="GO" id="GO:0006974">
    <property type="term" value="P:DNA damage response"/>
    <property type="evidence" value="ECO:0007669"/>
    <property type="project" value="UniProtKB-KW"/>
</dbReference>
<dbReference type="InterPro" id="IPR008271">
    <property type="entry name" value="Ser/Thr_kinase_AS"/>
</dbReference>
<evidence type="ECO:0000313" key="18">
    <source>
        <dbReference type="EMBL" id="PNF27060.1"/>
    </source>
</evidence>
<comment type="similarity">
    <text evidence="2">Belongs to the protein kinase superfamily. CAMK Ser/Thr protein kinase family. NIM1 subfamily.</text>
</comment>
<name>A0A2J7QEP4_9NEOP</name>
<evidence type="ECO:0000313" key="19">
    <source>
        <dbReference type="Proteomes" id="UP000235965"/>
    </source>
</evidence>
<dbReference type="GO" id="GO:0004674">
    <property type="term" value="F:protein serine/threonine kinase activity"/>
    <property type="evidence" value="ECO:0007669"/>
    <property type="project" value="UniProtKB-KW"/>
</dbReference>
<evidence type="ECO:0000256" key="2">
    <source>
        <dbReference type="ARBA" id="ARBA00010791"/>
    </source>
</evidence>
<dbReference type="Gene3D" id="1.10.510.10">
    <property type="entry name" value="Transferase(Phosphotransferase) domain 1"/>
    <property type="match status" value="1"/>
</dbReference>
<feature type="compositionally biased region" description="Basic and acidic residues" evidence="16">
    <location>
        <begin position="273"/>
        <end position="286"/>
    </location>
</feature>
<evidence type="ECO:0000256" key="16">
    <source>
        <dbReference type="SAM" id="MobiDB-lite"/>
    </source>
</evidence>
<dbReference type="SMART" id="SM00220">
    <property type="entry name" value="S_TKc"/>
    <property type="match status" value="1"/>
</dbReference>
<feature type="domain" description="Protein kinase" evidence="17">
    <location>
        <begin position="7"/>
        <end position="263"/>
    </location>
</feature>
<dbReference type="Pfam" id="PF00069">
    <property type="entry name" value="Pkinase"/>
    <property type="match status" value="1"/>
</dbReference>
<evidence type="ECO:0000256" key="14">
    <source>
        <dbReference type="PROSITE-ProRule" id="PRU10141"/>
    </source>
</evidence>
<dbReference type="GO" id="GO:0005634">
    <property type="term" value="C:nucleus"/>
    <property type="evidence" value="ECO:0007669"/>
    <property type="project" value="UniProtKB-SubCell"/>
</dbReference>
<evidence type="ECO:0000256" key="8">
    <source>
        <dbReference type="ARBA" id="ARBA00022777"/>
    </source>
</evidence>
<keyword evidence="6 14" id="KW-0547">Nucleotide-binding</keyword>
<dbReference type="FunFam" id="1.10.510.10:FF:000301">
    <property type="entry name" value="Serine/threonine-protein kinase Chk1"/>
    <property type="match status" value="1"/>
</dbReference>
<dbReference type="InParanoid" id="A0A2J7QEP4"/>
<accession>A0A2J7QEP4</accession>
<dbReference type="InterPro" id="IPR011009">
    <property type="entry name" value="Kinase-like_dom_sf"/>
</dbReference>
<comment type="subcellular location">
    <subcellularLocation>
        <location evidence="1">Nucleus</location>
    </subcellularLocation>
</comment>
<dbReference type="PROSITE" id="PS50011">
    <property type="entry name" value="PROTEIN_KINASE_DOM"/>
    <property type="match status" value="1"/>
</dbReference>
<dbReference type="AlphaFoldDB" id="A0A2J7QEP4"/>
<keyword evidence="8 18" id="KW-0418">Kinase</keyword>
<keyword evidence="7" id="KW-0227">DNA damage</keyword>
<evidence type="ECO:0000256" key="15">
    <source>
        <dbReference type="RuleBase" id="RU000304"/>
    </source>
</evidence>
<keyword evidence="4 15" id="KW-0723">Serine/threonine-protein kinase</keyword>
<dbReference type="Gene3D" id="3.30.310.80">
    <property type="entry name" value="Kinase associated domain 1, KA1"/>
    <property type="match status" value="1"/>
</dbReference>
<feature type="binding site" evidence="14">
    <location>
        <position position="36"/>
    </location>
    <ligand>
        <name>ATP</name>
        <dbReference type="ChEBI" id="CHEBI:30616"/>
    </ligand>
</feature>
<dbReference type="PROSITE" id="PS00107">
    <property type="entry name" value="PROTEIN_KINASE_ATP"/>
    <property type="match status" value="1"/>
</dbReference>
<dbReference type="EMBL" id="NEVH01015307">
    <property type="protein sequence ID" value="PNF27060.1"/>
    <property type="molecule type" value="Genomic_DNA"/>
</dbReference>
<evidence type="ECO:0000256" key="7">
    <source>
        <dbReference type="ARBA" id="ARBA00022763"/>
    </source>
</evidence>
<evidence type="ECO:0000256" key="11">
    <source>
        <dbReference type="ARBA" id="ARBA00023306"/>
    </source>
</evidence>
<evidence type="ECO:0000256" key="4">
    <source>
        <dbReference type="ARBA" id="ARBA00022527"/>
    </source>
</evidence>
<dbReference type="SUPFAM" id="SSF56112">
    <property type="entry name" value="Protein kinase-like (PK-like)"/>
    <property type="match status" value="1"/>
</dbReference>
<evidence type="ECO:0000256" key="10">
    <source>
        <dbReference type="ARBA" id="ARBA00023242"/>
    </source>
</evidence>
<gene>
    <name evidence="18" type="ORF">B7P43_G10407</name>
</gene>
<evidence type="ECO:0000256" key="5">
    <source>
        <dbReference type="ARBA" id="ARBA00022679"/>
    </source>
</evidence>
<comment type="caution">
    <text evidence="18">The sequence shown here is derived from an EMBL/GenBank/DDBJ whole genome shotgun (WGS) entry which is preliminary data.</text>
</comment>
<reference evidence="18 19" key="1">
    <citation type="submission" date="2017-12" db="EMBL/GenBank/DDBJ databases">
        <title>Hemimetabolous genomes reveal molecular basis of termite eusociality.</title>
        <authorList>
            <person name="Harrison M.C."/>
            <person name="Jongepier E."/>
            <person name="Robertson H.M."/>
            <person name="Arning N."/>
            <person name="Bitard-Feildel T."/>
            <person name="Chao H."/>
            <person name="Childers C.P."/>
            <person name="Dinh H."/>
            <person name="Doddapaneni H."/>
            <person name="Dugan S."/>
            <person name="Gowin J."/>
            <person name="Greiner C."/>
            <person name="Han Y."/>
            <person name="Hu H."/>
            <person name="Hughes D.S.T."/>
            <person name="Huylmans A.-K."/>
            <person name="Kemena C."/>
            <person name="Kremer L.P.M."/>
            <person name="Lee S.L."/>
            <person name="Lopez-Ezquerra A."/>
            <person name="Mallet L."/>
            <person name="Monroy-Kuhn J.M."/>
            <person name="Moser A."/>
            <person name="Murali S.C."/>
            <person name="Muzny D.M."/>
            <person name="Otani S."/>
            <person name="Piulachs M.-D."/>
            <person name="Poelchau M."/>
            <person name="Qu J."/>
            <person name="Schaub F."/>
            <person name="Wada-Katsumata A."/>
            <person name="Worley K.C."/>
            <person name="Xie Q."/>
            <person name="Ylla G."/>
            <person name="Poulsen M."/>
            <person name="Gibbs R.A."/>
            <person name="Schal C."/>
            <person name="Richards S."/>
            <person name="Belles X."/>
            <person name="Korb J."/>
            <person name="Bornberg-Bauer E."/>
        </authorList>
    </citation>
    <scope>NUCLEOTIDE SEQUENCE [LARGE SCALE GENOMIC DNA]</scope>
    <source>
        <tissue evidence="18">Whole body</tissue>
    </source>
</reference>
<evidence type="ECO:0000256" key="1">
    <source>
        <dbReference type="ARBA" id="ARBA00004123"/>
    </source>
</evidence>
<evidence type="ECO:0000256" key="9">
    <source>
        <dbReference type="ARBA" id="ARBA00022840"/>
    </source>
</evidence>
<organism evidence="18 19">
    <name type="scientific">Cryptotermes secundus</name>
    <dbReference type="NCBI Taxonomy" id="105785"/>
    <lineage>
        <taxon>Eukaryota</taxon>
        <taxon>Metazoa</taxon>
        <taxon>Ecdysozoa</taxon>
        <taxon>Arthropoda</taxon>
        <taxon>Hexapoda</taxon>
        <taxon>Insecta</taxon>
        <taxon>Pterygota</taxon>
        <taxon>Neoptera</taxon>
        <taxon>Polyneoptera</taxon>
        <taxon>Dictyoptera</taxon>
        <taxon>Blattodea</taxon>
        <taxon>Blattoidea</taxon>
        <taxon>Termitoidae</taxon>
        <taxon>Kalotermitidae</taxon>
        <taxon>Cryptotermitinae</taxon>
        <taxon>Cryptotermes</taxon>
    </lineage>
</organism>
<evidence type="ECO:0000259" key="17">
    <source>
        <dbReference type="PROSITE" id="PS50011"/>
    </source>
</evidence>
<dbReference type="InterPro" id="IPR017441">
    <property type="entry name" value="Protein_kinase_ATP_BS"/>
</dbReference>
<protein>
    <recommendedName>
        <fullName evidence="3">non-specific serine/threonine protein kinase</fullName>
        <ecNumber evidence="3">2.7.11.1</ecNumber>
    </recommendedName>
</protein>
<dbReference type="GO" id="GO:0005737">
    <property type="term" value="C:cytoplasm"/>
    <property type="evidence" value="ECO:0007669"/>
    <property type="project" value="TreeGrafter"/>
</dbReference>
<evidence type="ECO:0000256" key="13">
    <source>
        <dbReference type="ARBA" id="ARBA00048679"/>
    </source>
</evidence>
<evidence type="ECO:0000256" key="3">
    <source>
        <dbReference type="ARBA" id="ARBA00012513"/>
    </source>
</evidence>
<dbReference type="PANTHER" id="PTHR24346:SF107">
    <property type="entry name" value="SERINE_THREONINE-PROTEIN KINASE CHK1"/>
    <property type="match status" value="1"/>
</dbReference>
<keyword evidence="5" id="KW-0808">Transferase</keyword>
<keyword evidence="10" id="KW-0539">Nucleus</keyword>
<dbReference type="OrthoDB" id="539158at2759"/>